<dbReference type="EMBL" id="CYRY02045877">
    <property type="protein sequence ID" value="VCX41410.1"/>
    <property type="molecule type" value="Genomic_DNA"/>
</dbReference>
<dbReference type="AlphaFoldDB" id="A0A9X9MBD7"/>
<keyword evidence="2" id="KW-1185">Reference proteome</keyword>
<gene>
    <name evidence="1" type="ORF">BN2614_LOCUS1</name>
</gene>
<evidence type="ECO:0000313" key="2">
    <source>
        <dbReference type="Proteomes" id="UP000269945"/>
    </source>
</evidence>
<sequence length="72" mass="8065">MKQNYLGNRDLIQPGKCSPNMFIKQQEFVNRSGGNNALHLKLSLMHEHRHVYVLCPSSVHDVSEGKAGSMSV</sequence>
<comment type="caution">
    <text evidence="1">The sequence shown here is derived from an EMBL/GenBank/DDBJ whole genome shotgun (WGS) entry which is preliminary data.</text>
</comment>
<organism evidence="1 2">
    <name type="scientific">Gulo gulo</name>
    <name type="common">Wolverine</name>
    <name type="synonym">Gluton</name>
    <dbReference type="NCBI Taxonomy" id="48420"/>
    <lineage>
        <taxon>Eukaryota</taxon>
        <taxon>Metazoa</taxon>
        <taxon>Chordata</taxon>
        <taxon>Craniata</taxon>
        <taxon>Vertebrata</taxon>
        <taxon>Euteleostomi</taxon>
        <taxon>Mammalia</taxon>
        <taxon>Eutheria</taxon>
        <taxon>Laurasiatheria</taxon>
        <taxon>Carnivora</taxon>
        <taxon>Caniformia</taxon>
        <taxon>Musteloidea</taxon>
        <taxon>Mustelidae</taxon>
        <taxon>Guloninae</taxon>
        <taxon>Gulo</taxon>
    </lineage>
</organism>
<accession>A0A9X9MBD7</accession>
<evidence type="ECO:0000313" key="1">
    <source>
        <dbReference type="EMBL" id="VCX41410.1"/>
    </source>
</evidence>
<protein>
    <submittedName>
        <fullName evidence="1">Uncharacterized protein</fullName>
    </submittedName>
</protein>
<proteinExistence type="predicted"/>
<name>A0A9X9MBD7_GULGU</name>
<dbReference type="Proteomes" id="UP000269945">
    <property type="component" value="Unassembled WGS sequence"/>
</dbReference>
<reference evidence="1 2" key="1">
    <citation type="submission" date="2018-10" db="EMBL/GenBank/DDBJ databases">
        <authorList>
            <person name="Ekblom R."/>
            <person name="Jareborg N."/>
        </authorList>
    </citation>
    <scope>NUCLEOTIDE SEQUENCE [LARGE SCALE GENOMIC DNA]</scope>
    <source>
        <tissue evidence="1">Muscle</tissue>
    </source>
</reference>